<gene>
    <name evidence="1" type="ORF">SAMN05216218_10117</name>
</gene>
<dbReference type="PANTHER" id="PTHR39186:SF1">
    <property type="entry name" value="DUF2071 DOMAIN-CONTAINING PROTEIN"/>
    <property type="match status" value="1"/>
</dbReference>
<reference evidence="2" key="1">
    <citation type="submission" date="2016-10" db="EMBL/GenBank/DDBJ databases">
        <authorList>
            <person name="Varghese N."/>
            <person name="Submissions S."/>
        </authorList>
    </citation>
    <scope>NUCLEOTIDE SEQUENCE [LARGE SCALE GENOMIC DNA]</scope>
    <source>
        <strain evidence="2">IBRC-M 10760</strain>
    </source>
</reference>
<name>A0A1G7F540_9EURY</name>
<evidence type="ECO:0008006" key="3">
    <source>
        <dbReference type="Google" id="ProtNLM"/>
    </source>
</evidence>
<evidence type="ECO:0000313" key="1">
    <source>
        <dbReference type="EMBL" id="SDE70685.1"/>
    </source>
</evidence>
<dbReference type="SUPFAM" id="SSF160104">
    <property type="entry name" value="Acetoacetate decarboxylase-like"/>
    <property type="match status" value="1"/>
</dbReference>
<proteinExistence type="predicted"/>
<dbReference type="InterPro" id="IPR018644">
    <property type="entry name" value="DUF2071"/>
</dbReference>
<dbReference type="RefSeq" id="WP_092686422.1">
    <property type="nucleotide sequence ID" value="NZ_FNBK01000001.1"/>
</dbReference>
<dbReference type="AlphaFoldDB" id="A0A1G7F540"/>
<accession>A0A1G7F540</accession>
<dbReference type="Pfam" id="PF09844">
    <property type="entry name" value="DUF2071"/>
    <property type="match status" value="1"/>
</dbReference>
<keyword evidence="2" id="KW-1185">Reference proteome</keyword>
<protein>
    <recommendedName>
        <fullName evidence="3">DUF2071 domain-containing protein</fullName>
    </recommendedName>
</protein>
<sequence>MNAPSLLAMRWADVLFAHWSVDPAVVDAKLPDGLAADTFDGDAYLGVIGFQMESIRPRGAPVGLSFPELNLRTYVDGPDGPGIYFFNLDADDWLGVTVARRFFELPYYRAEMDLAETADGFRLRSGRVHPGVPMAGFDATYRPTGDPTEPEPGSLEHFLTERYRFYVADDGGRVYAGPVEHPPWPLQGAALEVRENDLFAANGFDEPAGEPLVHYSPGVDVAASALRPVDGSSLLPL</sequence>
<dbReference type="Proteomes" id="UP000199076">
    <property type="component" value="Unassembled WGS sequence"/>
</dbReference>
<dbReference type="InterPro" id="IPR023375">
    <property type="entry name" value="ADC_dom_sf"/>
</dbReference>
<dbReference type="OrthoDB" id="233478at2157"/>
<evidence type="ECO:0000313" key="2">
    <source>
        <dbReference type="Proteomes" id="UP000199076"/>
    </source>
</evidence>
<dbReference type="PANTHER" id="PTHR39186">
    <property type="entry name" value="DUF2071 FAMILY PROTEIN"/>
    <property type="match status" value="1"/>
</dbReference>
<organism evidence="1 2">
    <name type="scientific">Halorientalis regularis</name>
    <dbReference type="NCBI Taxonomy" id="660518"/>
    <lineage>
        <taxon>Archaea</taxon>
        <taxon>Methanobacteriati</taxon>
        <taxon>Methanobacteriota</taxon>
        <taxon>Stenosarchaea group</taxon>
        <taxon>Halobacteria</taxon>
        <taxon>Halobacteriales</taxon>
        <taxon>Haloarculaceae</taxon>
        <taxon>Halorientalis</taxon>
    </lineage>
</organism>
<dbReference type="STRING" id="660518.SAMN05216218_10117"/>
<dbReference type="EMBL" id="FNBK01000001">
    <property type="protein sequence ID" value="SDE70685.1"/>
    <property type="molecule type" value="Genomic_DNA"/>
</dbReference>